<proteinExistence type="predicted"/>
<evidence type="ECO:0000313" key="1">
    <source>
        <dbReference type="EMBL" id="TNN79029.1"/>
    </source>
</evidence>
<name>A0A4Z2ILX5_9TELE</name>
<dbReference type="EMBL" id="SRLO01000068">
    <property type="protein sequence ID" value="TNN79029.1"/>
    <property type="molecule type" value="Genomic_DNA"/>
</dbReference>
<dbReference type="Proteomes" id="UP000314294">
    <property type="component" value="Unassembled WGS sequence"/>
</dbReference>
<reference evidence="1 2" key="1">
    <citation type="submission" date="2019-03" db="EMBL/GenBank/DDBJ databases">
        <title>First draft genome of Liparis tanakae, snailfish: a comprehensive survey of snailfish specific genes.</title>
        <authorList>
            <person name="Kim W."/>
            <person name="Song I."/>
            <person name="Jeong J.-H."/>
            <person name="Kim D."/>
            <person name="Kim S."/>
            <person name="Ryu S."/>
            <person name="Song J.Y."/>
            <person name="Lee S.K."/>
        </authorList>
    </citation>
    <scope>NUCLEOTIDE SEQUENCE [LARGE SCALE GENOMIC DNA]</scope>
    <source>
        <tissue evidence="1">Muscle</tissue>
    </source>
</reference>
<protein>
    <submittedName>
        <fullName evidence="1">Uncharacterized protein</fullName>
    </submittedName>
</protein>
<comment type="caution">
    <text evidence="1">The sequence shown here is derived from an EMBL/GenBank/DDBJ whole genome shotgun (WGS) entry which is preliminary data.</text>
</comment>
<gene>
    <name evidence="1" type="ORF">EYF80_010708</name>
</gene>
<dbReference type="AlphaFoldDB" id="A0A4Z2ILX5"/>
<sequence>METYCVSDGRTFALKEYVCRPMQADLRENRFNIPPQRTSLARKAQDKRSSLNPRARTVITVTVIIIFNNIDE</sequence>
<evidence type="ECO:0000313" key="2">
    <source>
        <dbReference type="Proteomes" id="UP000314294"/>
    </source>
</evidence>
<keyword evidence="2" id="KW-1185">Reference proteome</keyword>
<organism evidence="1 2">
    <name type="scientific">Liparis tanakae</name>
    <name type="common">Tanaka's snailfish</name>
    <dbReference type="NCBI Taxonomy" id="230148"/>
    <lineage>
        <taxon>Eukaryota</taxon>
        <taxon>Metazoa</taxon>
        <taxon>Chordata</taxon>
        <taxon>Craniata</taxon>
        <taxon>Vertebrata</taxon>
        <taxon>Euteleostomi</taxon>
        <taxon>Actinopterygii</taxon>
        <taxon>Neopterygii</taxon>
        <taxon>Teleostei</taxon>
        <taxon>Neoteleostei</taxon>
        <taxon>Acanthomorphata</taxon>
        <taxon>Eupercaria</taxon>
        <taxon>Perciformes</taxon>
        <taxon>Cottioidei</taxon>
        <taxon>Cottales</taxon>
        <taxon>Liparidae</taxon>
        <taxon>Liparis</taxon>
    </lineage>
</organism>
<accession>A0A4Z2ILX5</accession>